<dbReference type="InterPro" id="IPR014717">
    <property type="entry name" value="Transl_elong_EF1B/ribsomal_bS6"/>
</dbReference>
<dbReference type="OrthoDB" id="9783598at2"/>
<dbReference type="HOGENOM" id="CLU_105761_0_0_0"/>
<dbReference type="Gene3D" id="3.30.70.60">
    <property type="match status" value="1"/>
</dbReference>
<evidence type="ECO:0000313" key="3">
    <source>
        <dbReference type="Proteomes" id="UP000013893"/>
    </source>
</evidence>
<gene>
    <name evidence="2" type="ORF">L336_0655</name>
</gene>
<organism evidence="2 3">
    <name type="scientific">Candidatus Saccharimonas aalborgensis</name>
    <dbReference type="NCBI Taxonomy" id="1332188"/>
    <lineage>
        <taxon>Bacteria</taxon>
        <taxon>Candidatus Saccharimonadota</taxon>
        <taxon>Candidatus Saccharimonadia</taxon>
        <taxon>Candidatus Saccharimonadales</taxon>
        <taxon>Candidatus Saccharimonadaceae</taxon>
        <taxon>Candidatus Saccharimonas</taxon>
    </lineage>
</organism>
<keyword evidence="1" id="KW-1133">Transmembrane helix</keyword>
<keyword evidence="3" id="KW-1185">Reference proteome</keyword>
<keyword evidence="1" id="KW-0472">Membrane</keyword>
<accession>R4PL96</accession>
<dbReference type="RefSeq" id="WP_015641808.1">
    <property type="nucleotide sequence ID" value="NC_021219.1"/>
</dbReference>
<dbReference type="STRING" id="1332188.L336_0655"/>
<dbReference type="AlphaFoldDB" id="R4PL96"/>
<evidence type="ECO:0000313" key="2">
    <source>
        <dbReference type="EMBL" id="AGL62358.1"/>
    </source>
</evidence>
<protein>
    <submittedName>
        <fullName evidence="2">Uncharacterized protein</fullName>
    </submittedName>
</protein>
<name>R4PL96_9BACT</name>
<keyword evidence="1" id="KW-0812">Transmembrane</keyword>
<feature type="transmembrane region" description="Helical" evidence="1">
    <location>
        <begin position="21"/>
        <end position="43"/>
    </location>
</feature>
<reference evidence="2 3" key="1">
    <citation type="journal article" date="2013" name="Nat. Biotechnol.">
        <title>Genome sequences of rare, uncultured bacteria obtained by differential coverage binning of multiple metagenomes.</title>
        <authorList>
            <person name="Albertsen M."/>
            <person name="Hugenholtz P."/>
            <person name="Skarshewski A."/>
            <person name="Nielsen K.L."/>
            <person name="Tyson G.W."/>
            <person name="Nielsen P.H."/>
        </authorList>
    </citation>
    <scope>NUCLEOTIDE SEQUENCE [LARGE SCALE GENOMIC DNA]</scope>
    <source>
        <strain evidence="2">TM71</strain>
    </source>
</reference>
<dbReference type="KEGG" id="saal:L336_0655"/>
<dbReference type="EMBL" id="CP005957">
    <property type="protein sequence ID" value="AGL62358.1"/>
    <property type="molecule type" value="Genomic_DNA"/>
</dbReference>
<dbReference type="Proteomes" id="UP000013893">
    <property type="component" value="Chromosome"/>
</dbReference>
<sequence length="227" mass="24738">MAQKDVSANKRQQIAKSSRMMFIWVAGASVLVGFAAVICWFLIQQIMFKEKVITEKNKTVSTLQQNIKAVPKLSDNIRVLETNVALNSAKANSNEKALQVILDALPADENTLALGASLQTKLIGSGGNLTIDSLDATPAVGANGTANSSTTSDGVQRMAFSFTVSSSDPNAIKDLLKRLERSVRIMDIDTLRIEQSETRMTMVVQAHAYYLPEKKIELKKIPVGARK</sequence>
<evidence type="ECO:0000256" key="1">
    <source>
        <dbReference type="SAM" id="Phobius"/>
    </source>
</evidence>
<proteinExistence type="predicted"/>